<accession>A0A1I2MT03</accession>
<dbReference type="STRING" id="1529.SAMN04487885_11671"/>
<evidence type="ECO:0000313" key="2">
    <source>
        <dbReference type="Proteomes" id="UP000182135"/>
    </source>
</evidence>
<dbReference type="InterPro" id="IPR036412">
    <property type="entry name" value="HAD-like_sf"/>
</dbReference>
<dbReference type="GO" id="GO:0016791">
    <property type="term" value="F:phosphatase activity"/>
    <property type="evidence" value="ECO:0007669"/>
    <property type="project" value="UniProtKB-ARBA"/>
</dbReference>
<dbReference type="InterPro" id="IPR000150">
    <property type="entry name" value="Cof"/>
</dbReference>
<dbReference type="EMBL" id="FOOE01000016">
    <property type="protein sequence ID" value="SFF94248.1"/>
    <property type="molecule type" value="Genomic_DNA"/>
</dbReference>
<dbReference type="InterPro" id="IPR006379">
    <property type="entry name" value="HAD-SF_hydro_IIB"/>
</dbReference>
<sequence length="275" mass="31353">MVLINTNERKEDNSMIKLIASDMDGTLLDGNGKLNEEFFHVFKKLKKNNIIFAAASGRQYFNLAENFKPVKDDMLFICENGTYVLHKDKELYSNVLDKSYVDALIEHGRTIEGCELVLCGKKSAYIEKSYEKFITEVEKYYFKYTIVDDLTTVDDDILKVTLCDFLGAKENSNNIISPTWGSKLHVAVSGQIWLDITNKGANKGVALEHVQEKLNVSYDETMVFGDYYNDLEMLKKAHYSFAMENAPEEVKESSNFVAKSNINNGVLEEIKNRIL</sequence>
<protein>
    <recommendedName>
        <fullName evidence="3">HAD family hydrolase</fullName>
    </recommendedName>
</protein>
<evidence type="ECO:0000313" key="1">
    <source>
        <dbReference type="EMBL" id="SFF94248.1"/>
    </source>
</evidence>
<dbReference type="InterPro" id="IPR023214">
    <property type="entry name" value="HAD_sf"/>
</dbReference>
<gene>
    <name evidence="1" type="ORF">SAMN04487885_11671</name>
</gene>
<organism evidence="1 2">
    <name type="scientific">Clostridium cadaveris</name>
    <dbReference type="NCBI Taxonomy" id="1529"/>
    <lineage>
        <taxon>Bacteria</taxon>
        <taxon>Bacillati</taxon>
        <taxon>Bacillota</taxon>
        <taxon>Clostridia</taxon>
        <taxon>Eubacteriales</taxon>
        <taxon>Clostridiaceae</taxon>
        <taxon>Clostridium</taxon>
    </lineage>
</organism>
<dbReference type="NCBIfam" id="TIGR00099">
    <property type="entry name" value="Cof-subfamily"/>
    <property type="match status" value="1"/>
</dbReference>
<dbReference type="SFLD" id="SFLDG01144">
    <property type="entry name" value="C2.B.4:_PGP_Like"/>
    <property type="match status" value="1"/>
</dbReference>
<dbReference type="Pfam" id="PF08282">
    <property type="entry name" value="Hydrolase_3"/>
    <property type="match status" value="1"/>
</dbReference>
<dbReference type="Proteomes" id="UP000182135">
    <property type="component" value="Unassembled WGS sequence"/>
</dbReference>
<dbReference type="SFLD" id="SFLDG01140">
    <property type="entry name" value="C2.B:_Phosphomannomutase_and_P"/>
    <property type="match status" value="1"/>
</dbReference>
<dbReference type="eggNOG" id="COG0561">
    <property type="taxonomic scope" value="Bacteria"/>
</dbReference>
<dbReference type="SUPFAM" id="SSF56784">
    <property type="entry name" value="HAD-like"/>
    <property type="match status" value="1"/>
</dbReference>
<dbReference type="CDD" id="cd07518">
    <property type="entry name" value="HAD_YbiV-Like"/>
    <property type="match status" value="1"/>
</dbReference>
<dbReference type="PANTHER" id="PTHR10000:SF8">
    <property type="entry name" value="HAD SUPERFAMILY HYDROLASE-LIKE, TYPE 3"/>
    <property type="match status" value="1"/>
</dbReference>
<dbReference type="Gene3D" id="3.40.50.1000">
    <property type="entry name" value="HAD superfamily/HAD-like"/>
    <property type="match status" value="1"/>
</dbReference>
<keyword evidence="2" id="KW-1185">Reference proteome</keyword>
<dbReference type="Gene3D" id="3.30.1240.10">
    <property type="match status" value="1"/>
</dbReference>
<reference evidence="1 2" key="1">
    <citation type="submission" date="2016-10" db="EMBL/GenBank/DDBJ databases">
        <authorList>
            <person name="de Groot N.N."/>
        </authorList>
    </citation>
    <scope>NUCLEOTIDE SEQUENCE [LARGE SCALE GENOMIC DNA]</scope>
    <source>
        <strain evidence="1 2">NLAE-zl-G419</strain>
    </source>
</reference>
<dbReference type="GO" id="GO:0000287">
    <property type="term" value="F:magnesium ion binding"/>
    <property type="evidence" value="ECO:0007669"/>
    <property type="project" value="TreeGrafter"/>
</dbReference>
<dbReference type="AlphaFoldDB" id="A0A1I2MT03"/>
<evidence type="ECO:0008006" key="3">
    <source>
        <dbReference type="Google" id="ProtNLM"/>
    </source>
</evidence>
<dbReference type="SFLD" id="SFLDS00003">
    <property type="entry name" value="Haloacid_Dehalogenase"/>
    <property type="match status" value="1"/>
</dbReference>
<name>A0A1I2MT03_9CLOT</name>
<dbReference type="NCBIfam" id="TIGR01484">
    <property type="entry name" value="HAD-SF-IIB"/>
    <property type="match status" value="1"/>
</dbReference>
<dbReference type="PANTHER" id="PTHR10000">
    <property type="entry name" value="PHOSPHOSERINE PHOSPHATASE"/>
    <property type="match status" value="1"/>
</dbReference>
<proteinExistence type="predicted"/>
<dbReference type="GO" id="GO:0005829">
    <property type="term" value="C:cytosol"/>
    <property type="evidence" value="ECO:0007669"/>
    <property type="project" value="TreeGrafter"/>
</dbReference>